<reference evidence="3" key="1">
    <citation type="journal article" date="2014" name="PLoS ONE">
        <title>Transcriptome-Based Identification of ABC Transporters in the Western Tarnished Plant Bug Lygus hesperus.</title>
        <authorList>
            <person name="Hull J.J."/>
            <person name="Chaney K."/>
            <person name="Geib S.M."/>
            <person name="Fabrick J.A."/>
            <person name="Brent C.S."/>
            <person name="Walsh D."/>
            <person name="Lavine L.C."/>
        </authorList>
    </citation>
    <scope>NUCLEOTIDE SEQUENCE</scope>
</reference>
<accession>A0A0A9W385</accession>
<feature type="compositionally biased region" description="Polar residues" evidence="1">
    <location>
        <begin position="96"/>
        <end position="111"/>
    </location>
</feature>
<protein>
    <submittedName>
        <fullName evidence="3">IQ domain-containing protein D</fullName>
    </submittedName>
</protein>
<gene>
    <name evidence="3" type="primary">Iqcd</name>
    <name evidence="3" type="ORF">CM83_27470</name>
</gene>
<feature type="compositionally biased region" description="Polar residues" evidence="1">
    <location>
        <begin position="214"/>
        <end position="233"/>
    </location>
</feature>
<evidence type="ECO:0000313" key="3">
    <source>
        <dbReference type="EMBL" id="JAG00918.1"/>
    </source>
</evidence>
<evidence type="ECO:0000259" key="2">
    <source>
        <dbReference type="Pfam" id="PF10545"/>
    </source>
</evidence>
<feature type="region of interest" description="Disordered" evidence="1">
    <location>
        <begin position="96"/>
        <end position="124"/>
    </location>
</feature>
<organism evidence="3">
    <name type="scientific">Lygus hesperus</name>
    <name type="common">Western plant bug</name>
    <dbReference type="NCBI Taxonomy" id="30085"/>
    <lineage>
        <taxon>Eukaryota</taxon>
        <taxon>Metazoa</taxon>
        <taxon>Ecdysozoa</taxon>
        <taxon>Arthropoda</taxon>
        <taxon>Hexapoda</taxon>
        <taxon>Insecta</taxon>
        <taxon>Pterygota</taxon>
        <taxon>Neoptera</taxon>
        <taxon>Paraneoptera</taxon>
        <taxon>Hemiptera</taxon>
        <taxon>Heteroptera</taxon>
        <taxon>Panheteroptera</taxon>
        <taxon>Cimicomorpha</taxon>
        <taxon>Miridae</taxon>
        <taxon>Mirini</taxon>
        <taxon>Lygus</taxon>
    </lineage>
</organism>
<dbReference type="AlphaFoldDB" id="A0A0A9W385"/>
<name>A0A0A9W385_LYGHE</name>
<dbReference type="InterPro" id="IPR006578">
    <property type="entry name" value="MADF-dom"/>
</dbReference>
<sequence>MKTDWSSCKTRWGNIRDNFRKSLNKRKTKSGQKAKKLKPYKYSEQLAFVEKWFEERDIWTNIDVEEVSEDVSPKNEEHGENYTQEVKTEPLIIESRSQNASTSKPTESINTPRKKTKASVPNDIPNKTAAATLMEYIVSRNESLSSSSPQHPVDAFLAGVAPALKKLSPQQWHFAKGEIFATVQKYEYEALMNQQHFVELDATSACSTASYSSEQPSHPVSHQSTSGDGQQSRSTDRHQDNT</sequence>
<feature type="domain" description="MADF" evidence="2">
    <location>
        <begin position="6"/>
        <end position="48"/>
    </location>
</feature>
<dbReference type="EMBL" id="GBHO01042686">
    <property type="protein sequence ID" value="JAG00918.1"/>
    <property type="molecule type" value="Transcribed_RNA"/>
</dbReference>
<feature type="region of interest" description="Disordered" evidence="1">
    <location>
        <begin position="205"/>
        <end position="242"/>
    </location>
</feature>
<evidence type="ECO:0000256" key="1">
    <source>
        <dbReference type="SAM" id="MobiDB-lite"/>
    </source>
</evidence>
<dbReference type="Pfam" id="PF10545">
    <property type="entry name" value="MADF_DNA_bdg"/>
    <property type="match status" value="1"/>
</dbReference>
<reference evidence="3" key="2">
    <citation type="submission" date="2014-07" db="EMBL/GenBank/DDBJ databases">
        <authorList>
            <person name="Hull J."/>
        </authorList>
    </citation>
    <scope>NUCLEOTIDE SEQUENCE</scope>
</reference>
<proteinExistence type="predicted"/>